<protein>
    <submittedName>
        <fullName evidence="1">WbqC family protein</fullName>
    </submittedName>
</protein>
<keyword evidence="3" id="KW-1185">Reference proteome</keyword>
<proteinExistence type="predicted"/>
<dbReference type="AlphaFoldDB" id="A0A941CYY0"/>
<dbReference type="EMBL" id="JAGSGD010000001">
    <property type="protein sequence ID" value="MBR7619175.1"/>
    <property type="molecule type" value="Genomic_DNA"/>
</dbReference>
<reference evidence="1" key="2">
    <citation type="submission" date="2021-04" db="EMBL/GenBank/DDBJ databases">
        <title>Draft genome assembly of strain Phenylobacterium sp. 20VBR1 using MiniION and Illumina platforms.</title>
        <authorList>
            <person name="Thomas F.A."/>
            <person name="Krishnan K.P."/>
            <person name="Sinha R.K."/>
        </authorList>
    </citation>
    <scope>NUCLEOTIDE SEQUENCE</scope>
    <source>
        <strain evidence="1">20VBR1</strain>
    </source>
</reference>
<dbReference type="EMBL" id="CP068570">
    <property type="protein sequence ID" value="QQZ51521.1"/>
    <property type="molecule type" value="Genomic_DNA"/>
</dbReference>
<sequence length="235" mass="25518">MIAAIMQPYLLPYIGYFQLIAAADVFVIYDDVQYMRGGWINRNRILLNGAPHWLTLPVEHSGEVRTQIRDTRYQLTEANLKKLSGQLDAAYRKAPRAAAVRPLLEAILATRDPNVAGFNAAAIGAVRQALGIGTKIVRASEIGRDTSLTGQAAVIDICRRLGADHYVNAAGGVDLYAGEAFAAQGLRLSFIRSQAPPYRQFAEPFVANLSIADVLMFCGPDQLAEQVAAYNLVAA</sequence>
<dbReference type="Proteomes" id="UP000622580">
    <property type="component" value="Unassembled WGS sequence"/>
</dbReference>
<dbReference type="Pfam" id="PF08889">
    <property type="entry name" value="WbqC"/>
    <property type="match status" value="1"/>
</dbReference>
<accession>A0A941CYY0</accession>
<evidence type="ECO:0000313" key="3">
    <source>
        <dbReference type="Proteomes" id="UP000622580"/>
    </source>
</evidence>
<gene>
    <name evidence="1" type="ORF">JKL49_07210</name>
    <name evidence="2" type="ORF">JKL49_11295</name>
</gene>
<name>A0A941CYY0_9CAUL</name>
<dbReference type="InterPro" id="IPR014985">
    <property type="entry name" value="WbqC"/>
</dbReference>
<reference evidence="2" key="1">
    <citation type="submission" date="2021-01" db="EMBL/GenBank/DDBJ databases">
        <title>Genome sequence of Phenylobacterium sp. 20VBR1 isolated from a valley glaceir, Ny-Alesund, Svalbard.</title>
        <authorList>
            <person name="Thomas F.A."/>
            <person name="Krishnan K.P."/>
            <person name="Sinha R.K."/>
        </authorList>
    </citation>
    <scope>NUCLEOTIDE SEQUENCE</scope>
    <source>
        <strain evidence="2">20VBR1</strain>
    </source>
</reference>
<evidence type="ECO:0000313" key="2">
    <source>
        <dbReference type="EMBL" id="QQZ51521.1"/>
    </source>
</evidence>
<organism evidence="1 3">
    <name type="scientific">Phenylobacterium glaciei</name>
    <dbReference type="NCBI Taxonomy" id="2803784"/>
    <lineage>
        <taxon>Bacteria</taxon>
        <taxon>Pseudomonadati</taxon>
        <taxon>Pseudomonadota</taxon>
        <taxon>Alphaproteobacteria</taxon>
        <taxon>Caulobacterales</taxon>
        <taxon>Caulobacteraceae</taxon>
        <taxon>Phenylobacterium</taxon>
    </lineage>
</organism>
<evidence type="ECO:0000313" key="1">
    <source>
        <dbReference type="EMBL" id="MBR7619175.1"/>
    </source>
</evidence>
<dbReference type="RefSeq" id="WP_215339383.1">
    <property type="nucleotide sequence ID" value="NZ_JAGSGD010000001.1"/>
</dbReference>